<evidence type="ECO:0000259" key="1">
    <source>
        <dbReference type="Pfam" id="PF16458"/>
    </source>
</evidence>
<dbReference type="RefSeq" id="WP_290042044.1">
    <property type="nucleotide sequence ID" value="NZ_JAOPLU010000003.1"/>
</dbReference>
<proteinExistence type="predicted"/>
<name>A0ABT7QCE9_9GAMM</name>
<comment type="caution">
    <text evidence="2">The sequence shown here is derived from an EMBL/GenBank/DDBJ whole genome shotgun (WGS) entry which is preliminary data.</text>
</comment>
<evidence type="ECO:0000313" key="2">
    <source>
        <dbReference type="EMBL" id="MDM5131605.1"/>
    </source>
</evidence>
<dbReference type="Pfam" id="PF16458">
    <property type="entry name" value="Beta-prism_lec"/>
    <property type="match status" value="1"/>
</dbReference>
<keyword evidence="3" id="KW-1185">Reference proteome</keyword>
<reference evidence="2" key="1">
    <citation type="submission" date="2024-05" db="EMBL/GenBank/DDBJ databases">
        <title>WGS of Aeromonas isolates.</title>
        <authorList>
            <person name="Lee H."/>
        </authorList>
    </citation>
    <scope>NUCLEOTIDE SEQUENCE</scope>
    <source>
        <strain evidence="2">LP308</strain>
    </source>
</reference>
<sequence>MFKVNDIASVDLKPFTASSDGGAVHLKSLEVLGGDSVCHDAVKDKNGFSLKSDNAVSCVFKYTVANEQGGTNSAISRTVVRGVSAEPTVYSVQLTPLSLTLSEYTDGSVDVSNGELTLADNIIVLGSGTAVTNVVNNTISYTAQESGIARILYEMTDNEGAIYLGSVDVAVSQEGNTAPIANGFSYPVTPQVIKPGEDVIVDIKDYISDPDGDNIQLYDVYSFNGLATVASPEDVGNTKIKFKSFVPGTFYITYTITDHNAGFATAIIAVSVVNYYSDIELPDTSSVYTAPPSSSQAQFLALSYQPFLESDIPGSNGQFSAAGFSYYAAKGFCDARGARLPTLDELVKLKKSGKLKGYWPTKKNYWSSATTILDVSYKSIDMLSASDTPVDLFTHEFAYVTCVSDDEGTGDYILSVPFPETLKTASNFDYTVYYRGQNESSFRVFTGKVSLLNTGVTFTTTGLSAGKNTFFTGFTTGQVQAEFLLSEAGHPLDGVKFTKLISFNGSDLKGTYGTLTFNDGIKPLPLSKTFNFSAGNDIFCRSGLIVDALGVSPTNYVGGTGGSINPLSVPGGVIAKLHIRSGLYQYVGDPKRVISYFGIVNAQGNEVGCGTAGNSSTLTSIQDSVLTIPANEKLTEVTVYSTGMTGYIYGIRVATEKSN</sequence>
<dbReference type="Gene3D" id="2.100.10.30">
    <property type="entry name" value="Jacalin-like lectin domain"/>
    <property type="match status" value="1"/>
</dbReference>
<feature type="domain" description="Hemolysin beta-prism lectin" evidence="1">
    <location>
        <begin position="535"/>
        <end position="643"/>
    </location>
</feature>
<organism evidence="2 3">
    <name type="scientific">Aeromonas piscicola</name>
    <dbReference type="NCBI Taxonomy" id="600645"/>
    <lineage>
        <taxon>Bacteria</taxon>
        <taxon>Pseudomonadati</taxon>
        <taxon>Pseudomonadota</taxon>
        <taxon>Gammaproteobacteria</taxon>
        <taxon>Aeromonadales</taxon>
        <taxon>Aeromonadaceae</taxon>
        <taxon>Aeromonas</taxon>
    </lineage>
</organism>
<accession>A0ABT7QCE9</accession>
<gene>
    <name evidence="2" type="ORF">OB962_11445</name>
</gene>
<evidence type="ECO:0000313" key="3">
    <source>
        <dbReference type="Proteomes" id="UP001168109"/>
    </source>
</evidence>
<protein>
    <recommendedName>
        <fullName evidence="1">Hemolysin beta-prism lectin domain-containing protein</fullName>
    </recommendedName>
</protein>
<dbReference type="EMBL" id="JAOPLU010000003">
    <property type="protein sequence ID" value="MDM5131605.1"/>
    <property type="molecule type" value="Genomic_DNA"/>
</dbReference>
<dbReference type="InterPro" id="IPR032496">
    <property type="entry name" value="Hemolysin_beta-prism_lec"/>
</dbReference>
<dbReference type="Proteomes" id="UP001168109">
    <property type="component" value="Unassembled WGS sequence"/>
</dbReference>
<dbReference type="InterPro" id="IPR036404">
    <property type="entry name" value="Jacalin-like_lectin_dom_sf"/>
</dbReference>